<dbReference type="EMBL" id="LLXX01000161">
    <property type="protein sequence ID" value="KRR01188.1"/>
    <property type="molecule type" value="Genomic_DNA"/>
</dbReference>
<sequence length="318" mass="35577">MTTSFPLFTDYEAFRPWRADPARWLPIARDIARGHRLASAAPHVFSTGTNLVLALDENLILKIFPPFLRGQFHSERSTLAQLRGRLRVAMPETVVEGERDGWPYLVITRLPGVLGADAWPSLPEGDKERVLAEIGETIAQVQRVPAGPLGRIEPGWDVFMRGQIEGCRARHERLGLPQKFLDGMDELVRDTADTLIAVDGPPVILTGEYIPENFLLSRGASGWRLAGLIDFGDVMTGRGEYDLLGPSAFMAGGMPRRVRSLFEGYGYSAADITPDLKRRLMALMLLHRFGDPTRQIRIEGWQQKAGNLRELQDLLWPI</sequence>
<dbReference type="Pfam" id="PF01636">
    <property type="entry name" value="APH"/>
    <property type="match status" value="1"/>
</dbReference>
<protein>
    <submittedName>
        <fullName evidence="2">Phosphotransferase</fullName>
    </submittedName>
</protein>
<feature type="domain" description="Aminoglycoside phosphotransferase" evidence="1">
    <location>
        <begin position="56"/>
        <end position="245"/>
    </location>
</feature>
<evidence type="ECO:0000313" key="2">
    <source>
        <dbReference type="EMBL" id="KRR01188.1"/>
    </source>
</evidence>
<evidence type="ECO:0000313" key="3">
    <source>
        <dbReference type="Proteomes" id="UP000051913"/>
    </source>
</evidence>
<accession>A0A0R3LZ03</accession>
<dbReference type="InterPro" id="IPR016259">
    <property type="entry name" value="Hygromycin-B_Kinase"/>
</dbReference>
<dbReference type="InterPro" id="IPR051678">
    <property type="entry name" value="AGP_Transferase"/>
</dbReference>
<dbReference type="AlphaFoldDB" id="A0A0R3LZ03"/>
<dbReference type="Proteomes" id="UP000051913">
    <property type="component" value="Unassembled WGS sequence"/>
</dbReference>
<dbReference type="InterPro" id="IPR002575">
    <property type="entry name" value="Aminoglycoside_PTrfase"/>
</dbReference>
<name>A0A0R3LZ03_9BRAD</name>
<dbReference type="PANTHER" id="PTHR21310:SF15">
    <property type="entry name" value="AMINOGLYCOSIDE PHOSPHOTRANSFERASE DOMAIN-CONTAINING PROTEIN"/>
    <property type="match status" value="1"/>
</dbReference>
<keyword evidence="3" id="KW-1185">Reference proteome</keyword>
<comment type="caution">
    <text evidence="2">The sequence shown here is derived from an EMBL/GenBank/DDBJ whole genome shotgun (WGS) entry which is preliminary data.</text>
</comment>
<keyword evidence="2" id="KW-0808">Transferase</keyword>
<dbReference type="InterPro" id="IPR011009">
    <property type="entry name" value="Kinase-like_dom_sf"/>
</dbReference>
<proteinExistence type="predicted"/>
<dbReference type="PIRSF" id="PIRSF000707">
    <property type="entry name" value="Hygromycin-B_kinase"/>
    <property type="match status" value="1"/>
</dbReference>
<evidence type="ECO:0000259" key="1">
    <source>
        <dbReference type="Pfam" id="PF01636"/>
    </source>
</evidence>
<dbReference type="Gene3D" id="3.90.1200.10">
    <property type="match status" value="1"/>
</dbReference>
<gene>
    <name evidence="2" type="ORF">CP49_05760</name>
</gene>
<dbReference type="PANTHER" id="PTHR21310">
    <property type="entry name" value="AMINOGLYCOSIDE PHOSPHOTRANSFERASE-RELATED-RELATED"/>
    <property type="match status" value="1"/>
</dbReference>
<dbReference type="RefSeq" id="WP_057853550.1">
    <property type="nucleotide sequence ID" value="NZ_LLXX01000161.1"/>
</dbReference>
<dbReference type="GO" id="GO:0016740">
    <property type="term" value="F:transferase activity"/>
    <property type="evidence" value="ECO:0007669"/>
    <property type="project" value="UniProtKB-KW"/>
</dbReference>
<dbReference type="SUPFAM" id="SSF56112">
    <property type="entry name" value="Protein kinase-like (PK-like)"/>
    <property type="match status" value="1"/>
</dbReference>
<dbReference type="CDD" id="cd05120">
    <property type="entry name" value="APH_ChoK_like"/>
    <property type="match status" value="1"/>
</dbReference>
<dbReference type="OrthoDB" id="2801014at2"/>
<reference evidence="2 3" key="1">
    <citation type="submission" date="2014-03" db="EMBL/GenBank/DDBJ databases">
        <title>Bradyrhizobium valentinum sp. nov., isolated from effective nodules of Lupinus mariae-josephae, a lupine endemic of basic-lime soils in Eastern Spain.</title>
        <authorList>
            <person name="Duran D."/>
            <person name="Rey L."/>
            <person name="Navarro A."/>
            <person name="Busquets A."/>
            <person name="Imperial J."/>
            <person name="Ruiz-Argueso T."/>
        </authorList>
    </citation>
    <scope>NUCLEOTIDE SEQUENCE [LARGE SCALE GENOMIC DNA]</scope>
    <source>
        <strain evidence="2 3">LmjM3</strain>
    </source>
</reference>
<dbReference type="STRING" id="1518501.CQ10_10365"/>
<organism evidence="2 3">
    <name type="scientific">Bradyrhizobium valentinum</name>
    <dbReference type="NCBI Taxonomy" id="1518501"/>
    <lineage>
        <taxon>Bacteria</taxon>
        <taxon>Pseudomonadati</taxon>
        <taxon>Pseudomonadota</taxon>
        <taxon>Alphaproteobacteria</taxon>
        <taxon>Hyphomicrobiales</taxon>
        <taxon>Nitrobacteraceae</taxon>
        <taxon>Bradyrhizobium</taxon>
    </lineage>
</organism>